<dbReference type="InterPro" id="IPR011055">
    <property type="entry name" value="Dup_hybrid_motif"/>
</dbReference>
<organism evidence="9 10">
    <name type="scientific">Catellicoccus marimammalium M35/04/3</name>
    <dbReference type="NCBI Taxonomy" id="1234409"/>
    <lineage>
        <taxon>Bacteria</taxon>
        <taxon>Bacillati</taxon>
        <taxon>Bacillota</taxon>
        <taxon>Bacilli</taxon>
        <taxon>Lactobacillales</taxon>
        <taxon>Enterococcaceae</taxon>
        <taxon>Catellicoccus</taxon>
    </lineage>
</organism>
<dbReference type="PATRIC" id="fig|1234409.3.peg.254"/>
<accession>K8ZMP3</accession>
<keyword evidence="3" id="KW-0081">Bacteriolytic enzyme</keyword>
<dbReference type="eggNOG" id="COG1705">
    <property type="taxonomic scope" value="Bacteria"/>
</dbReference>
<evidence type="ECO:0000259" key="8">
    <source>
        <dbReference type="PROSITE" id="PS51782"/>
    </source>
</evidence>
<dbReference type="PANTHER" id="PTHR33308">
    <property type="entry name" value="PEPTIDOGLYCAN HYDROLASE FLGJ"/>
    <property type="match status" value="1"/>
</dbReference>
<dbReference type="RefSeq" id="WP_009488557.1">
    <property type="nucleotide sequence ID" value="NZ_AMYT01000008.1"/>
</dbReference>
<evidence type="ECO:0000256" key="1">
    <source>
        <dbReference type="ARBA" id="ARBA00010266"/>
    </source>
</evidence>
<dbReference type="AlphaFoldDB" id="K8ZMP3"/>
<reference evidence="9 10" key="1">
    <citation type="journal article" date="2013" name="Genome Announc.">
        <title>Draft Genome Sequence of Catellicoccus marimammalium, a Novel Species Commonly Found in Gull Feces.</title>
        <authorList>
            <person name="Weigand M.R."/>
            <person name="Ryu H."/>
            <person name="Bozcek L."/>
            <person name="Konstantinidis K.T."/>
            <person name="Santo Domingo J.W."/>
        </authorList>
    </citation>
    <scope>NUCLEOTIDE SEQUENCE [LARGE SCALE GENOMIC DNA]</scope>
    <source>
        <strain evidence="9 10">M35/04/3</strain>
    </source>
</reference>
<dbReference type="STRING" id="1234409.C683_0283"/>
<dbReference type="SMART" id="SM00047">
    <property type="entry name" value="LYZ2"/>
    <property type="match status" value="1"/>
</dbReference>
<dbReference type="Pfam" id="PF01476">
    <property type="entry name" value="LysM"/>
    <property type="match status" value="1"/>
</dbReference>
<evidence type="ECO:0000256" key="6">
    <source>
        <dbReference type="SAM" id="MobiDB-lite"/>
    </source>
</evidence>
<dbReference type="Gene3D" id="1.10.530.10">
    <property type="match status" value="1"/>
</dbReference>
<sequence length="625" mass="71011">MKKKLTATVTLATLLSSSTLPELVQAAEATKASIVDTASTEDNKDDKKTEEEKQKEEEQKKEEEVRKKAEAEKKKEEERKKKEAEKKRKEEERKKKEAEKKRKEEEARKKAEAEKRKEELKKKEEAEKKEEADKKKEEQKRKEEERKKKEAEKKRKEEEVRKKAEAEKRAEEARKKAEAEKRAEEARKKAEAEKCAEEARKKAETEKRKAEKKKQAQLKAKKEHHSTYKAAQSLAVSQLDAALGLGDDVDESPIKITANMTGKEFIEAIAEYASEIAEENDLYASVMIAQACLETGFGTSGLSSSPYYNFFGIKGSYKGKSVVMATLEDGPNGMYSINDAFRDYPSPKESLEDYAKLLSTDFYKGAHKSNTDSYRDATRFLTGRYATDRNYARKLNGIIEAYDLTKYDDGEVKKKRIKKIKKVYHKVQAGDTANKLAKKYKVKTKQLAKWNKDEIKDINLIYPGQKLVVNQKVTYEYVKDNDKDHNKDAKKGEFNLPLKKGSFTVTSPFGNRTAPNAAAGNYHEGIDLAVPMNSNVYASKEGVVFAKGYHPSAGNYIFIYHGNGLFTNYFHLNRQLVKVGDKVKAGQLIAKSGSTGNSTGPHLHFGVSHRLWGDYEDPTKYVDFD</sequence>
<keyword evidence="10" id="KW-1185">Reference proteome</keyword>
<evidence type="ECO:0000256" key="5">
    <source>
        <dbReference type="ARBA" id="ARBA00032108"/>
    </source>
</evidence>
<dbReference type="InterPro" id="IPR002901">
    <property type="entry name" value="MGlyc_endo_b_GlcNAc-like_dom"/>
</dbReference>
<dbReference type="Proteomes" id="UP000016057">
    <property type="component" value="Unassembled WGS sequence"/>
</dbReference>
<feature type="domain" description="LysM" evidence="8">
    <location>
        <begin position="423"/>
        <end position="469"/>
    </location>
</feature>
<evidence type="ECO:0000256" key="4">
    <source>
        <dbReference type="ARBA" id="ARBA00022801"/>
    </source>
</evidence>
<dbReference type="InterPro" id="IPR018392">
    <property type="entry name" value="LysM"/>
</dbReference>
<dbReference type="PANTHER" id="PTHR33308:SF9">
    <property type="entry name" value="PEPTIDOGLYCAN HYDROLASE FLGJ"/>
    <property type="match status" value="1"/>
</dbReference>
<evidence type="ECO:0000313" key="10">
    <source>
        <dbReference type="Proteomes" id="UP000016057"/>
    </source>
</evidence>
<dbReference type="PRINTS" id="PR01002">
    <property type="entry name" value="FLGFLGJ"/>
</dbReference>
<dbReference type="Gene3D" id="4.10.80.30">
    <property type="entry name" value="DNA polymerase, domain 6"/>
    <property type="match status" value="1"/>
</dbReference>
<dbReference type="EMBL" id="AMYT01000008">
    <property type="protein sequence ID" value="EKU27818.1"/>
    <property type="molecule type" value="Genomic_DNA"/>
</dbReference>
<feature type="signal peptide" evidence="7">
    <location>
        <begin position="1"/>
        <end position="26"/>
    </location>
</feature>
<dbReference type="GO" id="GO:0042742">
    <property type="term" value="P:defense response to bacterium"/>
    <property type="evidence" value="ECO:0007669"/>
    <property type="project" value="UniProtKB-KW"/>
</dbReference>
<dbReference type="SMART" id="SM00257">
    <property type="entry name" value="LysM"/>
    <property type="match status" value="1"/>
</dbReference>
<dbReference type="InterPro" id="IPR036779">
    <property type="entry name" value="LysM_dom_sf"/>
</dbReference>
<evidence type="ECO:0000256" key="2">
    <source>
        <dbReference type="ARBA" id="ARBA00022529"/>
    </source>
</evidence>
<dbReference type="Pfam" id="PF01551">
    <property type="entry name" value="Peptidase_M23"/>
    <property type="match status" value="1"/>
</dbReference>
<evidence type="ECO:0000256" key="3">
    <source>
        <dbReference type="ARBA" id="ARBA00022638"/>
    </source>
</evidence>
<dbReference type="Gene3D" id="2.70.70.10">
    <property type="entry name" value="Glucose Permease (Domain IIA)"/>
    <property type="match status" value="1"/>
</dbReference>
<protein>
    <recommendedName>
        <fullName evidence="5">Peptidoglycan hydrolase</fullName>
    </recommendedName>
</protein>
<dbReference type="OrthoDB" id="2155627at2"/>
<comment type="similarity">
    <text evidence="1">Belongs to the glycosyl hydrolase 73 family.</text>
</comment>
<dbReference type="GO" id="GO:0031640">
    <property type="term" value="P:killing of cells of another organism"/>
    <property type="evidence" value="ECO:0007669"/>
    <property type="project" value="UniProtKB-KW"/>
</dbReference>
<proteinExistence type="inferred from homology"/>
<keyword evidence="7" id="KW-0732">Signal</keyword>
<comment type="caution">
    <text evidence="9">The sequence shown here is derived from an EMBL/GenBank/DDBJ whole genome shotgun (WGS) entry which is preliminary data.</text>
</comment>
<dbReference type="PROSITE" id="PS51782">
    <property type="entry name" value="LYSM"/>
    <property type="match status" value="1"/>
</dbReference>
<feature type="region of interest" description="Disordered" evidence="6">
    <location>
        <begin position="30"/>
        <end position="229"/>
    </location>
</feature>
<name>K8ZMP3_9ENTE</name>
<gene>
    <name evidence="9" type="ORF">C683_0283</name>
</gene>
<feature type="compositionally biased region" description="Basic residues" evidence="6">
    <location>
        <begin position="210"/>
        <end position="224"/>
    </location>
</feature>
<keyword evidence="4 9" id="KW-0378">Hydrolase</keyword>
<dbReference type="SUPFAM" id="SSF51261">
    <property type="entry name" value="Duplicated hybrid motif"/>
    <property type="match status" value="1"/>
</dbReference>
<dbReference type="Gene3D" id="3.10.350.10">
    <property type="entry name" value="LysM domain"/>
    <property type="match status" value="1"/>
</dbReference>
<dbReference type="InterPro" id="IPR051056">
    <property type="entry name" value="Glycosyl_Hydrolase_73"/>
</dbReference>
<feature type="chain" id="PRO_5003925620" description="Peptidoglycan hydrolase" evidence="7">
    <location>
        <begin position="27"/>
        <end position="625"/>
    </location>
</feature>
<keyword evidence="2" id="KW-0929">Antimicrobial</keyword>
<dbReference type="eggNOG" id="COG4942">
    <property type="taxonomic scope" value="Bacteria"/>
</dbReference>
<evidence type="ECO:0000313" key="9">
    <source>
        <dbReference type="EMBL" id="EKU27818.1"/>
    </source>
</evidence>
<evidence type="ECO:0000256" key="7">
    <source>
        <dbReference type="SAM" id="SignalP"/>
    </source>
</evidence>
<feature type="compositionally biased region" description="Basic and acidic residues" evidence="6">
    <location>
        <begin position="41"/>
        <end position="209"/>
    </location>
</feature>
<dbReference type="CDD" id="cd00118">
    <property type="entry name" value="LysM"/>
    <property type="match status" value="1"/>
</dbReference>
<dbReference type="CDD" id="cd12797">
    <property type="entry name" value="M23_peptidase"/>
    <property type="match status" value="1"/>
</dbReference>
<dbReference type="GO" id="GO:0004040">
    <property type="term" value="F:amidase activity"/>
    <property type="evidence" value="ECO:0007669"/>
    <property type="project" value="InterPro"/>
</dbReference>
<dbReference type="InterPro" id="IPR016047">
    <property type="entry name" value="M23ase_b-sheet_dom"/>
</dbReference>
<dbReference type="Pfam" id="PF01832">
    <property type="entry name" value="Glucosaminidase"/>
    <property type="match status" value="1"/>
</dbReference>